<evidence type="ECO:0000313" key="15">
    <source>
        <dbReference type="Proteomes" id="UP000027135"/>
    </source>
</evidence>
<reference evidence="14 15" key="1">
    <citation type="journal article" date="2014" name="Nat. Commun.">
        <title>Molecular traces of alternative social organization in a termite genome.</title>
        <authorList>
            <person name="Terrapon N."/>
            <person name="Li C."/>
            <person name="Robertson H.M."/>
            <person name="Ji L."/>
            <person name="Meng X."/>
            <person name="Booth W."/>
            <person name="Chen Z."/>
            <person name="Childers C.P."/>
            <person name="Glastad K.M."/>
            <person name="Gokhale K."/>
            <person name="Gowin J."/>
            <person name="Gronenberg W."/>
            <person name="Hermansen R.A."/>
            <person name="Hu H."/>
            <person name="Hunt B.G."/>
            <person name="Huylmans A.K."/>
            <person name="Khalil S.M."/>
            <person name="Mitchell R.D."/>
            <person name="Munoz-Torres M.C."/>
            <person name="Mustard J.A."/>
            <person name="Pan H."/>
            <person name="Reese J.T."/>
            <person name="Scharf M.E."/>
            <person name="Sun F."/>
            <person name="Vogel H."/>
            <person name="Xiao J."/>
            <person name="Yang W."/>
            <person name="Yang Z."/>
            <person name="Yang Z."/>
            <person name="Zhou J."/>
            <person name="Zhu J."/>
            <person name="Brent C.S."/>
            <person name="Elsik C.G."/>
            <person name="Goodisman M.A."/>
            <person name="Liberles D.A."/>
            <person name="Roe R.M."/>
            <person name="Vargo E.L."/>
            <person name="Vilcinskas A."/>
            <person name="Wang J."/>
            <person name="Bornberg-Bauer E."/>
            <person name="Korb J."/>
            <person name="Zhang G."/>
            <person name="Liebig J."/>
        </authorList>
    </citation>
    <scope>NUCLEOTIDE SEQUENCE [LARGE SCALE GENOMIC DNA]</scope>
    <source>
        <tissue evidence="14">Whole organism</tissue>
    </source>
</reference>
<dbReference type="GO" id="GO:0046872">
    <property type="term" value="F:metal ion binding"/>
    <property type="evidence" value="ECO:0007669"/>
    <property type="project" value="UniProtKB-KW"/>
</dbReference>
<sequence>MASFEDNFVYYYQCQKFKENEFDPFVTCSVKRKCLAQFYLASLSLTSNDASCLLLEEKLQSYSALVDKRSEDGVNNYARSSLALAAHCRNDTQQWRSNLRDAGVTISKFLRPLNCELVNSTSPNQCSSWDVTEENISALLSAQTHNCTVTSDDCGGQNISKHTAEDYACYALGRPAIANQHQINNTRRQEQNDYHVFTYLHTTGHNKSLEDRPEQQGFRMMGGSAVYGKQGSNFSSTGQHASNMFHTARDEMNLQNLKWHNKGNNGANHYAAGGGAGCGYGGQLKRSLGTRRGVTNKFIPPIRSSMEDDFEGACSGNQRCQKWEQNEIEADERLKNIDPKMVQLIQSEIMDNKTAVTWDDIAGLDFAKSTIQEVVVWPLLRPDIFTGLRRPPKGILLFGPPGTGKTLIGKCIASQSHSTFFSISASSLTSKWIGDGEKMVRALFAVARCHQPAVVFIDEIDSLLTQRSDTEHESSRRIKTEFLVQLDGAATADEDRILVIGATNRPQELDEAARRRLVKKLYIPLPEFEARHQIVERLMFNENHCMTEQDVNDISLLTAGYSGADMKNLCQEASLGPIRSLGFIDIQNISPDQVRPVTLDDFKSALSRVRASVSPHDLDSYVAWDKLYGSGGTVVSGT</sequence>
<dbReference type="SUPFAM" id="SSF52540">
    <property type="entry name" value="P-loop containing nucleoside triphosphate hydrolases"/>
    <property type="match status" value="1"/>
</dbReference>
<evidence type="ECO:0000256" key="10">
    <source>
        <dbReference type="ARBA" id="ARBA00035694"/>
    </source>
</evidence>
<comment type="cofactor">
    <cofactor evidence="1">
        <name>Mg(2+)</name>
        <dbReference type="ChEBI" id="CHEBI:18420"/>
    </cofactor>
</comment>
<keyword evidence="9" id="KW-0539">Nucleus</keyword>
<dbReference type="FunFam" id="3.40.50.300:FF:000093">
    <property type="entry name" value="Fidgetin-like 1"/>
    <property type="match status" value="1"/>
</dbReference>
<comment type="subcellular location">
    <subcellularLocation>
        <location evidence="2">Nucleus</location>
    </subcellularLocation>
</comment>
<dbReference type="Pfam" id="PF00004">
    <property type="entry name" value="AAA"/>
    <property type="match status" value="1"/>
</dbReference>
<dbReference type="SMART" id="SM00382">
    <property type="entry name" value="AAA"/>
    <property type="match status" value="1"/>
</dbReference>
<dbReference type="GO" id="GO:0051013">
    <property type="term" value="P:microtubule severing"/>
    <property type="evidence" value="ECO:0007669"/>
    <property type="project" value="UniProtKB-ARBA"/>
</dbReference>
<dbReference type="InParanoid" id="A0A067RIE0"/>
<keyword evidence="7 12" id="KW-0067">ATP-binding</keyword>
<organism evidence="14 15">
    <name type="scientific">Zootermopsis nevadensis</name>
    <name type="common">Dampwood termite</name>
    <dbReference type="NCBI Taxonomy" id="136037"/>
    <lineage>
        <taxon>Eukaryota</taxon>
        <taxon>Metazoa</taxon>
        <taxon>Ecdysozoa</taxon>
        <taxon>Arthropoda</taxon>
        <taxon>Hexapoda</taxon>
        <taxon>Insecta</taxon>
        <taxon>Pterygota</taxon>
        <taxon>Neoptera</taxon>
        <taxon>Polyneoptera</taxon>
        <taxon>Dictyoptera</taxon>
        <taxon>Blattodea</taxon>
        <taxon>Blattoidea</taxon>
        <taxon>Termitoidae</taxon>
        <taxon>Termopsidae</taxon>
        <taxon>Zootermopsis</taxon>
    </lineage>
</organism>
<dbReference type="FunFam" id="1.10.8.60:FF:000022">
    <property type="entry name" value="Fidgetin like 1"/>
    <property type="match status" value="1"/>
</dbReference>
<dbReference type="eggNOG" id="KOG0740">
    <property type="taxonomic scope" value="Eukaryota"/>
</dbReference>
<dbReference type="InterPro" id="IPR003959">
    <property type="entry name" value="ATPase_AAA_core"/>
</dbReference>
<dbReference type="InterPro" id="IPR015415">
    <property type="entry name" value="Spast_Vps4_C"/>
</dbReference>
<dbReference type="GO" id="GO:0005524">
    <property type="term" value="F:ATP binding"/>
    <property type="evidence" value="ECO:0007669"/>
    <property type="project" value="UniProtKB-KW"/>
</dbReference>
<feature type="domain" description="AAA+ ATPase" evidence="13">
    <location>
        <begin position="391"/>
        <end position="527"/>
    </location>
</feature>
<evidence type="ECO:0000256" key="4">
    <source>
        <dbReference type="ARBA" id="ARBA00022723"/>
    </source>
</evidence>
<evidence type="ECO:0000256" key="9">
    <source>
        <dbReference type="ARBA" id="ARBA00023242"/>
    </source>
</evidence>
<keyword evidence="4" id="KW-0479">Metal-binding</keyword>
<dbReference type="PROSITE" id="PS00674">
    <property type="entry name" value="AAA"/>
    <property type="match status" value="1"/>
</dbReference>
<evidence type="ECO:0000313" key="14">
    <source>
        <dbReference type="EMBL" id="KDR23557.1"/>
    </source>
</evidence>
<dbReference type="InterPro" id="IPR003960">
    <property type="entry name" value="ATPase_AAA_CS"/>
</dbReference>
<evidence type="ECO:0000256" key="3">
    <source>
        <dbReference type="ARBA" id="ARBA00006914"/>
    </source>
</evidence>
<comment type="catalytic activity">
    <reaction evidence="11">
        <text>ATP + H2O = ADP + phosphate + H(+)</text>
        <dbReference type="Rhea" id="RHEA:13065"/>
        <dbReference type="ChEBI" id="CHEBI:15377"/>
        <dbReference type="ChEBI" id="CHEBI:15378"/>
        <dbReference type="ChEBI" id="CHEBI:30616"/>
        <dbReference type="ChEBI" id="CHEBI:43474"/>
        <dbReference type="ChEBI" id="CHEBI:456216"/>
    </reaction>
</comment>
<dbReference type="GO" id="GO:0000070">
    <property type="term" value="P:mitotic sister chromatid segregation"/>
    <property type="evidence" value="ECO:0007669"/>
    <property type="project" value="UniProtKB-ARBA"/>
</dbReference>
<dbReference type="GO" id="GO:0016887">
    <property type="term" value="F:ATP hydrolysis activity"/>
    <property type="evidence" value="ECO:0007669"/>
    <property type="project" value="InterPro"/>
</dbReference>
<dbReference type="AlphaFoldDB" id="A0A067RIE0"/>
<dbReference type="Pfam" id="PF09336">
    <property type="entry name" value="Vps4_C"/>
    <property type="match status" value="1"/>
</dbReference>
<comment type="similarity">
    <text evidence="3 12">Belongs to the AAA ATPase family.</text>
</comment>
<keyword evidence="6" id="KW-0378">Hydrolase</keyword>
<evidence type="ECO:0000256" key="12">
    <source>
        <dbReference type="RuleBase" id="RU003651"/>
    </source>
</evidence>
<dbReference type="OrthoDB" id="10251136at2759"/>
<name>A0A067RIE0_ZOONE</name>
<dbReference type="GO" id="GO:0008568">
    <property type="term" value="F:microtubule severing ATPase activity"/>
    <property type="evidence" value="ECO:0007669"/>
    <property type="project" value="UniProtKB-ARBA"/>
</dbReference>
<dbReference type="GO" id="GO:0031114">
    <property type="term" value="P:regulation of microtubule depolymerization"/>
    <property type="evidence" value="ECO:0007669"/>
    <property type="project" value="UniProtKB-ARBA"/>
</dbReference>
<keyword evidence="15" id="KW-1185">Reference proteome</keyword>
<evidence type="ECO:0000259" key="13">
    <source>
        <dbReference type="SMART" id="SM00382"/>
    </source>
</evidence>
<dbReference type="PANTHER" id="PTHR23074:SF17">
    <property type="entry name" value="FIDGETIN-LIKE PROTEIN 1"/>
    <property type="match status" value="1"/>
</dbReference>
<proteinExistence type="inferred from homology"/>
<dbReference type="EMBL" id="KK852458">
    <property type="protein sequence ID" value="KDR23557.1"/>
    <property type="molecule type" value="Genomic_DNA"/>
</dbReference>
<dbReference type="GO" id="GO:0005694">
    <property type="term" value="C:chromosome"/>
    <property type="evidence" value="ECO:0007669"/>
    <property type="project" value="UniProtKB-ARBA"/>
</dbReference>
<dbReference type="Gene3D" id="1.10.8.60">
    <property type="match status" value="1"/>
</dbReference>
<accession>A0A067RIE0</accession>
<evidence type="ECO:0000256" key="2">
    <source>
        <dbReference type="ARBA" id="ARBA00004123"/>
    </source>
</evidence>
<dbReference type="GO" id="GO:0005634">
    <property type="term" value="C:nucleus"/>
    <property type="evidence" value="ECO:0007669"/>
    <property type="project" value="UniProtKB-SubCell"/>
</dbReference>
<dbReference type="InterPro" id="IPR003593">
    <property type="entry name" value="AAA+_ATPase"/>
</dbReference>
<evidence type="ECO:0000256" key="6">
    <source>
        <dbReference type="ARBA" id="ARBA00022801"/>
    </source>
</evidence>
<dbReference type="GO" id="GO:0005813">
    <property type="term" value="C:centrosome"/>
    <property type="evidence" value="ECO:0007669"/>
    <property type="project" value="UniProtKB-ARBA"/>
</dbReference>
<keyword evidence="8" id="KW-0460">Magnesium</keyword>
<dbReference type="Gene3D" id="3.40.50.300">
    <property type="entry name" value="P-loop containing nucleotide triphosphate hydrolases"/>
    <property type="match status" value="1"/>
</dbReference>
<dbReference type="FunCoup" id="A0A067RIE0">
    <property type="interactions" value="729"/>
</dbReference>
<evidence type="ECO:0000256" key="8">
    <source>
        <dbReference type="ARBA" id="ARBA00022842"/>
    </source>
</evidence>
<dbReference type="InterPro" id="IPR047858">
    <property type="entry name" value="FIGNL1_ATPase"/>
</dbReference>
<evidence type="ECO:0000256" key="7">
    <source>
        <dbReference type="ARBA" id="ARBA00022840"/>
    </source>
</evidence>
<keyword evidence="5 12" id="KW-0547">Nucleotide-binding</keyword>
<evidence type="ECO:0000256" key="11">
    <source>
        <dbReference type="ARBA" id="ARBA00049360"/>
    </source>
</evidence>
<protein>
    <recommendedName>
        <fullName evidence="10">Fidgetin-like protein 1</fullName>
    </recommendedName>
</protein>
<dbReference type="InterPro" id="IPR041569">
    <property type="entry name" value="AAA_lid_3"/>
</dbReference>
<dbReference type="CDD" id="cd19525">
    <property type="entry name" value="RecA-like_Figl-1"/>
    <property type="match status" value="1"/>
</dbReference>
<dbReference type="PANTHER" id="PTHR23074">
    <property type="entry name" value="AAA DOMAIN-CONTAINING"/>
    <property type="match status" value="1"/>
</dbReference>
<evidence type="ECO:0000256" key="5">
    <source>
        <dbReference type="ARBA" id="ARBA00022741"/>
    </source>
</evidence>
<dbReference type="STRING" id="136037.A0A067RIE0"/>
<dbReference type="InterPro" id="IPR050304">
    <property type="entry name" value="MT-severing_AAA_ATPase"/>
</dbReference>
<dbReference type="Pfam" id="PF17862">
    <property type="entry name" value="AAA_lid_3"/>
    <property type="match status" value="1"/>
</dbReference>
<dbReference type="Proteomes" id="UP000027135">
    <property type="component" value="Unassembled WGS sequence"/>
</dbReference>
<dbReference type="InterPro" id="IPR027417">
    <property type="entry name" value="P-loop_NTPase"/>
</dbReference>
<gene>
    <name evidence="14" type="ORF">L798_12379</name>
</gene>
<evidence type="ECO:0000256" key="1">
    <source>
        <dbReference type="ARBA" id="ARBA00001946"/>
    </source>
</evidence>